<organism evidence="1 2">
    <name type="scientific">Pistacia atlantica</name>
    <dbReference type="NCBI Taxonomy" id="434234"/>
    <lineage>
        <taxon>Eukaryota</taxon>
        <taxon>Viridiplantae</taxon>
        <taxon>Streptophyta</taxon>
        <taxon>Embryophyta</taxon>
        <taxon>Tracheophyta</taxon>
        <taxon>Spermatophyta</taxon>
        <taxon>Magnoliopsida</taxon>
        <taxon>eudicotyledons</taxon>
        <taxon>Gunneridae</taxon>
        <taxon>Pentapetalae</taxon>
        <taxon>rosids</taxon>
        <taxon>malvids</taxon>
        <taxon>Sapindales</taxon>
        <taxon>Anacardiaceae</taxon>
        <taxon>Pistacia</taxon>
    </lineage>
</organism>
<gene>
    <name evidence="1" type="ORF">Patl1_32439</name>
</gene>
<proteinExistence type="predicted"/>
<dbReference type="Proteomes" id="UP001164250">
    <property type="component" value="Chromosome 9"/>
</dbReference>
<reference evidence="2" key="1">
    <citation type="journal article" date="2023" name="G3 (Bethesda)">
        <title>Genome assembly and association tests identify interacting loci associated with vigor, precocity, and sex in interspecific pistachio rootstocks.</title>
        <authorList>
            <person name="Palmer W."/>
            <person name="Jacygrad E."/>
            <person name="Sagayaradj S."/>
            <person name="Cavanaugh K."/>
            <person name="Han R."/>
            <person name="Bertier L."/>
            <person name="Beede B."/>
            <person name="Kafkas S."/>
            <person name="Golino D."/>
            <person name="Preece J."/>
            <person name="Michelmore R."/>
        </authorList>
    </citation>
    <scope>NUCLEOTIDE SEQUENCE [LARGE SCALE GENOMIC DNA]</scope>
</reference>
<comment type="caution">
    <text evidence="1">The sequence shown here is derived from an EMBL/GenBank/DDBJ whole genome shotgun (WGS) entry which is preliminary data.</text>
</comment>
<protein>
    <submittedName>
        <fullName evidence="1">Uncharacterized protein</fullName>
    </submittedName>
</protein>
<accession>A0ACC1AMT8</accession>
<name>A0ACC1AMT8_9ROSI</name>
<evidence type="ECO:0000313" key="2">
    <source>
        <dbReference type="Proteomes" id="UP001164250"/>
    </source>
</evidence>
<dbReference type="EMBL" id="CM047905">
    <property type="protein sequence ID" value="KAJ0088014.1"/>
    <property type="molecule type" value="Genomic_DNA"/>
</dbReference>
<keyword evidence="2" id="KW-1185">Reference proteome</keyword>
<evidence type="ECO:0000313" key="1">
    <source>
        <dbReference type="EMBL" id="KAJ0088014.1"/>
    </source>
</evidence>
<sequence length="117" mass="13309">MDHYRVLGSNRNATREEIKEAFRKLAVKYHPDKHSQSAKAVREDATFRFKQVSEAYEGLSDDLNAPIAIFIIKIIIVIDMVILTVIMDMGMARALPLPLLPIPVTGLFPSWRLRFGL</sequence>